<accession>A0AAN9XES4</accession>
<gene>
    <name evidence="1" type="ORF">VNO78_23855</name>
</gene>
<keyword evidence="2" id="KW-1185">Reference proteome</keyword>
<dbReference type="Proteomes" id="UP001386955">
    <property type="component" value="Unassembled WGS sequence"/>
</dbReference>
<comment type="caution">
    <text evidence="1">The sequence shown here is derived from an EMBL/GenBank/DDBJ whole genome shotgun (WGS) entry which is preliminary data.</text>
</comment>
<dbReference type="AlphaFoldDB" id="A0AAN9XES4"/>
<name>A0AAN9XES4_PSOTE</name>
<protein>
    <submittedName>
        <fullName evidence="1">Uncharacterized protein</fullName>
    </submittedName>
</protein>
<reference evidence="1 2" key="1">
    <citation type="submission" date="2024-01" db="EMBL/GenBank/DDBJ databases">
        <title>The genomes of 5 underutilized Papilionoideae crops provide insights into root nodulation and disease resistanc.</title>
        <authorList>
            <person name="Jiang F."/>
        </authorList>
    </citation>
    <scope>NUCLEOTIDE SEQUENCE [LARGE SCALE GENOMIC DNA]</scope>
    <source>
        <strain evidence="1">DUOXIRENSHENG_FW03</strain>
        <tissue evidence="1">Leaves</tissue>
    </source>
</reference>
<sequence>MMIDSNLNFLSKSRLVAINEDMAFGQKGVEGGLRGGESKAGEVGLEANGLEGEGVNVVLIVVLTRVRVMRRIMESKECIQR</sequence>
<evidence type="ECO:0000313" key="2">
    <source>
        <dbReference type="Proteomes" id="UP001386955"/>
    </source>
</evidence>
<dbReference type="EMBL" id="JAYMYS010000006">
    <property type="protein sequence ID" value="KAK7389024.1"/>
    <property type="molecule type" value="Genomic_DNA"/>
</dbReference>
<organism evidence="1 2">
    <name type="scientific">Psophocarpus tetragonolobus</name>
    <name type="common">Winged bean</name>
    <name type="synonym">Dolichos tetragonolobus</name>
    <dbReference type="NCBI Taxonomy" id="3891"/>
    <lineage>
        <taxon>Eukaryota</taxon>
        <taxon>Viridiplantae</taxon>
        <taxon>Streptophyta</taxon>
        <taxon>Embryophyta</taxon>
        <taxon>Tracheophyta</taxon>
        <taxon>Spermatophyta</taxon>
        <taxon>Magnoliopsida</taxon>
        <taxon>eudicotyledons</taxon>
        <taxon>Gunneridae</taxon>
        <taxon>Pentapetalae</taxon>
        <taxon>rosids</taxon>
        <taxon>fabids</taxon>
        <taxon>Fabales</taxon>
        <taxon>Fabaceae</taxon>
        <taxon>Papilionoideae</taxon>
        <taxon>50 kb inversion clade</taxon>
        <taxon>NPAAA clade</taxon>
        <taxon>indigoferoid/millettioid clade</taxon>
        <taxon>Phaseoleae</taxon>
        <taxon>Psophocarpus</taxon>
    </lineage>
</organism>
<proteinExistence type="predicted"/>
<evidence type="ECO:0000313" key="1">
    <source>
        <dbReference type="EMBL" id="KAK7389024.1"/>
    </source>
</evidence>